<dbReference type="GO" id="GO:0045087">
    <property type="term" value="P:innate immune response"/>
    <property type="evidence" value="ECO:0007669"/>
    <property type="project" value="UniProtKB-KW"/>
</dbReference>
<evidence type="ECO:0000256" key="7">
    <source>
        <dbReference type="ARBA" id="ARBA00022825"/>
    </source>
</evidence>
<reference evidence="14" key="2">
    <citation type="submission" date="2025-08" db="UniProtKB">
        <authorList>
            <consortium name="Ensembl"/>
        </authorList>
    </citation>
    <scope>IDENTIFICATION</scope>
</reference>
<proteinExistence type="predicted"/>
<evidence type="ECO:0000256" key="2">
    <source>
        <dbReference type="ARBA" id="ARBA00022525"/>
    </source>
</evidence>
<evidence type="ECO:0000256" key="11">
    <source>
        <dbReference type="PROSITE-ProRule" id="PRU00302"/>
    </source>
</evidence>
<evidence type="ECO:0000256" key="4">
    <source>
        <dbReference type="ARBA" id="ARBA00022670"/>
    </source>
</evidence>
<feature type="domain" description="CUB" evidence="12">
    <location>
        <begin position="168"/>
        <end position="280"/>
    </location>
</feature>
<keyword evidence="9 10" id="KW-1015">Disulfide bond</keyword>
<evidence type="ECO:0000256" key="5">
    <source>
        <dbReference type="ARBA" id="ARBA00022737"/>
    </source>
</evidence>
<keyword evidence="15" id="KW-1185">Reference proteome</keyword>
<keyword evidence="4" id="KW-0645">Protease</keyword>
<dbReference type="SUPFAM" id="SSF57196">
    <property type="entry name" value="EGF/Laminin"/>
    <property type="match status" value="1"/>
</dbReference>
<dbReference type="InterPro" id="IPR035914">
    <property type="entry name" value="Sperma_CUB_dom_sf"/>
</dbReference>
<feature type="domain" description="Sushi" evidence="13">
    <location>
        <begin position="281"/>
        <end position="346"/>
    </location>
</feature>
<evidence type="ECO:0000313" key="14">
    <source>
        <dbReference type="Ensembl" id="ENSDCDP00010022908.1"/>
    </source>
</evidence>
<dbReference type="InterPro" id="IPR000742">
    <property type="entry name" value="EGF"/>
</dbReference>
<evidence type="ECO:0000256" key="9">
    <source>
        <dbReference type="ARBA" id="ARBA00023157"/>
    </source>
</evidence>
<keyword evidence="11" id="KW-0768">Sushi</keyword>
<dbReference type="InterPro" id="IPR018097">
    <property type="entry name" value="EGF_Ca-bd_CS"/>
</dbReference>
<evidence type="ECO:0000259" key="12">
    <source>
        <dbReference type="PROSITE" id="PS01180"/>
    </source>
</evidence>
<dbReference type="InterPro" id="IPR000436">
    <property type="entry name" value="Sushi_SCR_CCP_dom"/>
</dbReference>
<evidence type="ECO:0000256" key="8">
    <source>
        <dbReference type="ARBA" id="ARBA00022859"/>
    </source>
</evidence>
<organism evidence="14 15">
    <name type="scientific">Denticeps clupeoides</name>
    <name type="common">denticle herring</name>
    <dbReference type="NCBI Taxonomy" id="299321"/>
    <lineage>
        <taxon>Eukaryota</taxon>
        <taxon>Metazoa</taxon>
        <taxon>Chordata</taxon>
        <taxon>Craniata</taxon>
        <taxon>Vertebrata</taxon>
        <taxon>Euteleostomi</taxon>
        <taxon>Actinopterygii</taxon>
        <taxon>Neopterygii</taxon>
        <taxon>Teleostei</taxon>
        <taxon>Clupei</taxon>
        <taxon>Clupeiformes</taxon>
        <taxon>Denticipitoidei</taxon>
        <taxon>Denticipitidae</taxon>
        <taxon>Denticeps</taxon>
    </lineage>
</organism>
<sequence length="360" mass="41045">MIKNSLTVELTGPFNSFTSPQFPEPYPDNQYLVWNITVPEGHRVKLYFRTFSLEPSYMCEYDYVQVKEDTVRLCGEEEKDYNDAPKNTVFYSAENTMSVVFKSDYSNEGQFTGFQAFYTTQDIDECLSTEDGEPICDHYCHNYVGGYFCSCRVGYQLHSNNRACTVPCSGHLFTERSGELTSPDYPSVYPKLSQCDYTIRLLEGFLLTLEFQEPFDVETHPDTPCPYDVLKISAGRQEYGPFCGNTVPSRIETQSNEVHVTFTADGSGKNRGWKLKFTSRGTTYSPVAPAHGRINPQQSGFIFTDKFELICERGYEIKQGKEYLDSYQALCQKDGTWNSPLPVCTSMCVCECVCVTVWCW</sequence>
<dbReference type="SMART" id="SM00042">
    <property type="entry name" value="CUB"/>
    <property type="match status" value="2"/>
</dbReference>
<dbReference type="Proteomes" id="UP000694580">
    <property type="component" value="Chromosome 10"/>
</dbReference>
<name>A0AAY4BPT8_9TELE</name>
<dbReference type="CDD" id="cd00041">
    <property type="entry name" value="CUB"/>
    <property type="match status" value="2"/>
</dbReference>
<dbReference type="SMART" id="SM00179">
    <property type="entry name" value="EGF_CA"/>
    <property type="match status" value="1"/>
</dbReference>
<dbReference type="GO" id="GO:0006508">
    <property type="term" value="P:proteolysis"/>
    <property type="evidence" value="ECO:0007669"/>
    <property type="project" value="UniProtKB-KW"/>
</dbReference>
<feature type="domain" description="CUB" evidence="12">
    <location>
        <begin position="1"/>
        <end position="121"/>
    </location>
</feature>
<dbReference type="Pfam" id="PF00084">
    <property type="entry name" value="Sushi"/>
    <property type="match status" value="1"/>
</dbReference>
<dbReference type="Gene3D" id="2.10.25.10">
    <property type="entry name" value="Laminin"/>
    <property type="match status" value="1"/>
</dbReference>
<dbReference type="PROSITE" id="PS01186">
    <property type="entry name" value="EGF_2"/>
    <property type="match status" value="1"/>
</dbReference>
<dbReference type="InterPro" id="IPR035976">
    <property type="entry name" value="Sushi/SCR/CCP_sf"/>
</dbReference>
<gene>
    <name evidence="14" type="primary">MASP2</name>
</gene>
<keyword evidence="7" id="KW-0720">Serine protease</keyword>
<keyword evidence="5" id="KW-0677">Repeat</keyword>
<keyword evidence="8" id="KW-0391">Immunity</keyword>
<evidence type="ECO:0000256" key="10">
    <source>
        <dbReference type="PROSITE-ProRule" id="PRU00059"/>
    </source>
</evidence>
<dbReference type="Gene3D" id="2.60.120.290">
    <property type="entry name" value="Spermadhesin, CUB domain"/>
    <property type="match status" value="2"/>
</dbReference>
<reference evidence="14 15" key="1">
    <citation type="submission" date="2020-06" db="EMBL/GenBank/DDBJ databases">
        <authorList>
            <consortium name="Wellcome Sanger Institute Data Sharing"/>
        </authorList>
    </citation>
    <scope>NUCLEOTIDE SEQUENCE [LARGE SCALE GENOMIC DNA]</scope>
</reference>
<comment type="caution">
    <text evidence="11">Lacks conserved residue(s) required for the propagation of feature annotation.</text>
</comment>
<dbReference type="FunFam" id="2.60.120.290:FF:000012">
    <property type="entry name" value="mannan-binding lectin serine protease 1 isoform X1"/>
    <property type="match status" value="1"/>
</dbReference>
<keyword evidence="3" id="KW-0399">Innate immunity</keyword>
<dbReference type="FunFam" id="2.60.120.290:FF:000006">
    <property type="entry name" value="Mannan-binding lectin serine protease 1"/>
    <property type="match status" value="1"/>
</dbReference>
<evidence type="ECO:0000313" key="15">
    <source>
        <dbReference type="Proteomes" id="UP000694580"/>
    </source>
</evidence>
<feature type="disulfide bond" evidence="10">
    <location>
        <begin position="168"/>
        <end position="195"/>
    </location>
</feature>
<dbReference type="CDD" id="cd00033">
    <property type="entry name" value="CCP"/>
    <property type="match status" value="1"/>
</dbReference>
<dbReference type="Gene3D" id="2.10.70.10">
    <property type="entry name" value="Complement Module, domain 1"/>
    <property type="match status" value="1"/>
</dbReference>
<reference evidence="14" key="3">
    <citation type="submission" date="2025-09" db="UniProtKB">
        <authorList>
            <consortium name="Ensembl"/>
        </authorList>
    </citation>
    <scope>IDENTIFICATION</scope>
</reference>
<dbReference type="PANTHER" id="PTHR24255">
    <property type="entry name" value="COMPLEMENT COMPONENT 1, S SUBCOMPONENT-RELATED"/>
    <property type="match status" value="1"/>
</dbReference>
<comment type="subcellular location">
    <subcellularLocation>
        <location evidence="1">Secreted</location>
    </subcellularLocation>
</comment>
<dbReference type="GeneTree" id="ENSGT00950000183084"/>
<dbReference type="PROSITE" id="PS50923">
    <property type="entry name" value="SUSHI"/>
    <property type="match status" value="1"/>
</dbReference>
<dbReference type="Ensembl" id="ENSDCDT00010027425.1">
    <property type="protein sequence ID" value="ENSDCDP00010022908.1"/>
    <property type="gene ID" value="ENSDCDG00010013562.1"/>
</dbReference>
<dbReference type="PROSITE" id="PS01180">
    <property type="entry name" value="CUB"/>
    <property type="match status" value="2"/>
</dbReference>
<dbReference type="SMART" id="SM00181">
    <property type="entry name" value="EGF"/>
    <property type="match status" value="1"/>
</dbReference>
<keyword evidence="6" id="KW-0378">Hydrolase</keyword>
<keyword evidence="2" id="KW-0964">Secreted</keyword>
<evidence type="ECO:0000256" key="3">
    <source>
        <dbReference type="ARBA" id="ARBA00022588"/>
    </source>
</evidence>
<protein>
    <submittedName>
        <fullName evidence="14">Uncharacterized protein</fullName>
    </submittedName>
</protein>
<evidence type="ECO:0000256" key="1">
    <source>
        <dbReference type="ARBA" id="ARBA00004613"/>
    </source>
</evidence>
<dbReference type="PANTHER" id="PTHR24255:SF10">
    <property type="entry name" value="MANNAN-BINDING LECTIN SERINE PROTEASE 2"/>
    <property type="match status" value="1"/>
</dbReference>
<dbReference type="InterPro" id="IPR001881">
    <property type="entry name" value="EGF-like_Ca-bd_dom"/>
</dbReference>
<dbReference type="InterPro" id="IPR000859">
    <property type="entry name" value="CUB_dom"/>
</dbReference>
<dbReference type="GO" id="GO:0005615">
    <property type="term" value="C:extracellular space"/>
    <property type="evidence" value="ECO:0007669"/>
    <property type="project" value="TreeGrafter"/>
</dbReference>
<dbReference type="CDD" id="cd00054">
    <property type="entry name" value="EGF_CA"/>
    <property type="match status" value="1"/>
</dbReference>
<evidence type="ECO:0000259" key="13">
    <source>
        <dbReference type="PROSITE" id="PS50923"/>
    </source>
</evidence>
<dbReference type="SUPFAM" id="SSF49854">
    <property type="entry name" value="Spermadhesin, CUB domain"/>
    <property type="match status" value="2"/>
</dbReference>
<accession>A0AAY4BPT8</accession>
<dbReference type="GO" id="GO:0004252">
    <property type="term" value="F:serine-type endopeptidase activity"/>
    <property type="evidence" value="ECO:0007669"/>
    <property type="project" value="TreeGrafter"/>
</dbReference>
<dbReference type="SUPFAM" id="SSF57535">
    <property type="entry name" value="Complement control module/SCR domain"/>
    <property type="match status" value="1"/>
</dbReference>
<dbReference type="Pfam" id="PF00431">
    <property type="entry name" value="CUB"/>
    <property type="match status" value="2"/>
</dbReference>
<dbReference type="FunFam" id="2.10.25.10:FF:000059">
    <property type="entry name" value="Mannan-binding lectin serine protease 1"/>
    <property type="match status" value="1"/>
</dbReference>
<dbReference type="AlphaFoldDB" id="A0AAY4BPT8"/>
<dbReference type="GO" id="GO:0005509">
    <property type="term" value="F:calcium ion binding"/>
    <property type="evidence" value="ECO:0007669"/>
    <property type="project" value="InterPro"/>
</dbReference>
<evidence type="ECO:0000256" key="6">
    <source>
        <dbReference type="ARBA" id="ARBA00022801"/>
    </source>
</evidence>
<dbReference type="PROSITE" id="PS01187">
    <property type="entry name" value="EGF_CA"/>
    <property type="match status" value="1"/>
</dbReference>